<keyword evidence="3 5" id="KW-0663">Pyridoxal phosphate</keyword>
<evidence type="ECO:0000313" key="10">
    <source>
        <dbReference type="Proteomes" id="UP000005413"/>
    </source>
</evidence>
<dbReference type="GO" id="GO:0008453">
    <property type="term" value="F:alanine-glyoxylate transaminase activity"/>
    <property type="evidence" value="ECO:0007669"/>
    <property type="project" value="TreeGrafter"/>
</dbReference>
<dbReference type="PANTHER" id="PTHR21152">
    <property type="entry name" value="AMINOTRANSFERASE CLASS V"/>
    <property type="match status" value="1"/>
</dbReference>
<dbReference type="OrthoDB" id="389074at2"/>
<protein>
    <submittedName>
        <fullName evidence="9">Putative soluble hydrogenase subunit</fullName>
    </submittedName>
</protein>
<dbReference type="InterPro" id="IPR020578">
    <property type="entry name" value="Aminotrans_V_PyrdxlP_BS"/>
</dbReference>
<dbReference type="PIRSF" id="PIRSF000524">
    <property type="entry name" value="SPT"/>
    <property type="match status" value="1"/>
</dbReference>
<name>G5JI77_9STAP</name>
<dbReference type="Pfam" id="PF00266">
    <property type="entry name" value="Aminotran_5"/>
    <property type="match status" value="1"/>
</dbReference>
<evidence type="ECO:0000259" key="8">
    <source>
        <dbReference type="Pfam" id="PF00266"/>
    </source>
</evidence>
<comment type="caution">
    <text evidence="9">The sequence shown here is derived from an EMBL/GenBank/DDBJ whole genome shotgun (WGS) entry which is preliminary data.</text>
</comment>
<dbReference type="PANTHER" id="PTHR21152:SF40">
    <property type="entry name" value="ALANINE--GLYOXYLATE AMINOTRANSFERASE"/>
    <property type="match status" value="1"/>
</dbReference>
<keyword evidence="10" id="KW-1185">Reference proteome</keyword>
<dbReference type="InterPro" id="IPR000192">
    <property type="entry name" value="Aminotrans_V_dom"/>
</dbReference>
<evidence type="ECO:0000256" key="4">
    <source>
        <dbReference type="PIRSR" id="PIRSR000524-1"/>
    </source>
</evidence>
<evidence type="ECO:0000256" key="1">
    <source>
        <dbReference type="ARBA" id="ARBA00001933"/>
    </source>
</evidence>
<sequence>MHYHHSLLLTPGPTPVPDHIMKEIQSPMVGHRSSDFEEIAEEAFHGLKPIFGSQNDVLILTSSGTSVLEASMLNIVNPDDHFVIIVSGAFGNRFKQIAQTYYKNVHIYDVEWGKAVNVEEFISYLKSLNVTITAVFSQFCETSTTVLHPIHDLGNAIHHFNSDIFFVVDGVSCIGAVDVDLAKDKIDVLVSGSQKAIMLPPGLAFVAYNQRAKNRFQQVTTPRFYLDLNKYITSQAAHSTPFTPNVALFRGVNAYVESVKTEGFNHVIERHYAIRNALRQALKALNLDLLVNDHDASPTVTAFIPKDKEEVNHIKNELKQRFNITIAGGQGHLKGHILRIGHMGQISPFDILSVVAALEIILSDYRQVNLIGQGTAKFTEVIHNEI</sequence>
<dbReference type="Gene3D" id="3.40.640.10">
    <property type="entry name" value="Type I PLP-dependent aspartate aminotransferase-like (Major domain)"/>
    <property type="match status" value="1"/>
</dbReference>
<dbReference type="RefSeq" id="WP_002463629.1">
    <property type="nucleotide sequence ID" value="NZ_AEUN01000394.1"/>
</dbReference>
<comment type="similarity">
    <text evidence="2 6">Belongs to the class-V pyridoxal-phosphate-dependent aminotransferase family.</text>
</comment>
<dbReference type="InterPro" id="IPR024169">
    <property type="entry name" value="SP_NH2Trfase/AEP_transaminase"/>
</dbReference>
<accession>G5JI77</accession>
<evidence type="ECO:0000256" key="7">
    <source>
        <dbReference type="RuleBase" id="RU004504"/>
    </source>
</evidence>
<dbReference type="AlphaFoldDB" id="G5JI77"/>
<dbReference type="InterPro" id="IPR015421">
    <property type="entry name" value="PyrdxlP-dep_Trfase_major"/>
</dbReference>
<dbReference type="InterPro" id="IPR015422">
    <property type="entry name" value="PyrdxlP-dep_Trfase_small"/>
</dbReference>
<reference evidence="9 10" key="1">
    <citation type="journal article" date="2012" name="BMC Genomics">
        <title>Comparative genomic analysis of the genus Staphylococcus including Staphylococcus aureus and its newly described sister species Staphylococcus simiae.</title>
        <authorList>
            <person name="Suzuki H."/>
            <person name="Lefebure T."/>
            <person name="Pavinski Bitar P."/>
            <person name="Stanhope M.J."/>
        </authorList>
    </citation>
    <scope>NUCLEOTIDE SEQUENCE [LARGE SCALE GENOMIC DNA]</scope>
    <source>
        <strain evidence="9 10">CCM 7213</strain>
    </source>
</reference>
<dbReference type="EMBL" id="AEUN01000394">
    <property type="protein sequence ID" value="EHJ08112.1"/>
    <property type="molecule type" value="Genomic_DNA"/>
</dbReference>
<comment type="cofactor">
    <cofactor evidence="1 5 7">
        <name>pyridoxal 5'-phosphate</name>
        <dbReference type="ChEBI" id="CHEBI:597326"/>
    </cofactor>
</comment>
<feature type="modified residue" description="N6-(pyridoxal phosphate)lysine" evidence="5">
    <location>
        <position position="195"/>
    </location>
</feature>
<dbReference type="Proteomes" id="UP000005413">
    <property type="component" value="Unassembled WGS sequence"/>
</dbReference>
<dbReference type="GO" id="GO:0004760">
    <property type="term" value="F:L-serine-pyruvate transaminase activity"/>
    <property type="evidence" value="ECO:0007669"/>
    <property type="project" value="TreeGrafter"/>
</dbReference>
<evidence type="ECO:0000256" key="2">
    <source>
        <dbReference type="ARBA" id="ARBA00009236"/>
    </source>
</evidence>
<organism evidence="9 10">
    <name type="scientific">Staphylococcus simiae CCM 7213 = CCUG 51256</name>
    <dbReference type="NCBI Taxonomy" id="911238"/>
    <lineage>
        <taxon>Bacteria</taxon>
        <taxon>Bacillati</taxon>
        <taxon>Bacillota</taxon>
        <taxon>Bacilli</taxon>
        <taxon>Bacillales</taxon>
        <taxon>Staphylococcaceae</taxon>
        <taxon>Staphylococcus</taxon>
    </lineage>
</organism>
<evidence type="ECO:0000313" key="9">
    <source>
        <dbReference type="EMBL" id="EHJ08112.1"/>
    </source>
</evidence>
<dbReference type="SUPFAM" id="SSF53383">
    <property type="entry name" value="PLP-dependent transferases"/>
    <property type="match status" value="1"/>
</dbReference>
<dbReference type="PROSITE" id="PS00595">
    <property type="entry name" value="AA_TRANSFER_CLASS_5"/>
    <property type="match status" value="1"/>
</dbReference>
<proteinExistence type="inferred from homology"/>
<dbReference type="GO" id="GO:0019265">
    <property type="term" value="P:glycine biosynthetic process, by transamination of glyoxylate"/>
    <property type="evidence" value="ECO:0007669"/>
    <property type="project" value="TreeGrafter"/>
</dbReference>
<feature type="domain" description="Aminotransferase class V" evidence="8">
    <location>
        <begin position="28"/>
        <end position="330"/>
    </location>
</feature>
<evidence type="ECO:0000256" key="3">
    <source>
        <dbReference type="ARBA" id="ARBA00022898"/>
    </source>
</evidence>
<gene>
    <name evidence="9" type="ORF">SS7213T_05812</name>
</gene>
<evidence type="ECO:0000256" key="5">
    <source>
        <dbReference type="PIRSR" id="PIRSR000524-50"/>
    </source>
</evidence>
<dbReference type="PATRIC" id="fig|911238.3.peg.977"/>
<evidence type="ECO:0000256" key="6">
    <source>
        <dbReference type="RuleBase" id="RU004075"/>
    </source>
</evidence>
<feature type="binding site" evidence="4">
    <location>
        <position position="339"/>
    </location>
    <ligand>
        <name>substrate</name>
    </ligand>
</feature>
<dbReference type="InterPro" id="IPR015424">
    <property type="entry name" value="PyrdxlP-dep_Trfase"/>
</dbReference>
<dbReference type="Gene3D" id="3.90.1150.10">
    <property type="entry name" value="Aspartate Aminotransferase, domain 1"/>
    <property type="match status" value="1"/>
</dbReference>